<keyword evidence="1" id="KW-0472">Membrane</keyword>
<dbReference type="Proteomes" id="UP001207930">
    <property type="component" value="Unassembled WGS sequence"/>
</dbReference>
<gene>
    <name evidence="2" type="ORF">OKA04_10880</name>
</gene>
<protein>
    <submittedName>
        <fullName evidence="2">Uncharacterized protein</fullName>
    </submittedName>
</protein>
<dbReference type="RefSeq" id="WP_264501190.1">
    <property type="nucleotide sequence ID" value="NZ_JAPDDS010000005.1"/>
</dbReference>
<comment type="caution">
    <text evidence="2">The sequence shown here is derived from an EMBL/GenBank/DDBJ whole genome shotgun (WGS) entry which is preliminary data.</text>
</comment>
<evidence type="ECO:0000313" key="2">
    <source>
        <dbReference type="EMBL" id="MCW1885233.1"/>
    </source>
</evidence>
<proteinExistence type="predicted"/>
<feature type="transmembrane region" description="Helical" evidence="1">
    <location>
        <begin position="30"/>
        <end position="47"/>
    </location>
</feature>
<sequence length="222" mass="25116">MDPDETDHDTPPKEDPAIVRTRRWNRFKKILIIFVAGWVSVILEKMVKLDSVISGGAEGFIGGIFIAPFLLIITLPLAVLGSCIGSWKVWKRRRSWFTVGLPVLLLSIDTADVLYWKSRPWEGFEQVTGVPLSRDAKVERWVIDDGYGPLYDSAYTFEFTCSPEETERLIRELKLTKSSSVSSGRPAAESWTGKGLPAGRIQYVQMEMDATRTKLRVLCYNI</sequence>
<name>A0ABT3FNT1_9BACT</name>
<accession>A0ABT3FNT1</accession>
<keyword evidence="1" id="KW-0812">Transmembrane</keyword>
<keyword evidence="1" id="KW-1133">Transmembrane helix</keyword>
<keyword evidence="3" id="KW-1185">Reference proteome</keyword>
<evidence type="ECO:0000313" key="3">
    <source>
        <dbReference type="Proteomes" id="UP001207930"/>
    </source>
</evidence>
<feature type="transmembrane region" description="Helical" evidence="1">
    <location>
        <begin position="59"/>
        <end position="84"/>
    </location>
</feature>
<reference evidence="2 3" key="1">
    <citation type="submission" date="2022-10" db="EMBL/GenBank/DDBJ databases">
        <title>Luteolibacter flavescens strain MCCC 1K03193, whole genome shotgun sequencing project.</title>
        <authorList>
            <person name="Zhao G."/>
            <person name="Shen L."/>
        </authorList>
    </citation>
    <scope>NUCLEOTIDE SEQUENCE [LARGE SCALE GENOMIC DNA]</scope>
    <source>
        <strain evidence="2 3">MCCC 1K03193</strain>
    </source>
</reference>
<evidence type="ECO:0000256" key="1">
    <source>
        <dbReference type="SAM" id="Phobius"/>
    </source>
</evidence>
<dbReference type="EMBL" id="JAPDDS010000005">
    <property type="protein sequence ID" value="MCW1885233.1"/>
    <property type="molecule type" value="Genomic_DNA"/>
</dbReference>
<organism evidence="2 3">
    <name type="scientific">Luteolibacter flavescens</name>
    <dbReference type="NCBI Taxonomy" id="1859460"/>
    <lineage>
        <taxon>Bacteria</taxon>
        <taxon>Pseudomonadati</taxon>
        <taxon>Verrucomicrobiota</taxon>
        <taxon>Verrucomicrobiia</taxon>
        <taxon>Verrucomicrobiales</taxon>
        <taxon>Verrucomicrobiaceae</taxon>
        <taxon>Luteolibacter</taxon>
    </lineage>
</organism>